<keyword evidence="8" id="KW-0472">Membrane</keyword>
<evidence type="ECO:0000256" key="3">
    <source>
        <dbReference type="ARBA" id="ARBA00022787"/>
    </source>
</evidence>
<keyword evidence="5" id="KW-0445">Lipid transport</keyword>
<evidence type="ECO:0000256" key="6">
    <source>
        <dbReference type="ARBA" id="ARBA00023121"/>
    </source>
</evidence>
<dbReference type="Proteomes" id="UP001213623">
    <property type="component" value="Chromosome 3"/>
</dbReference>
<dbReference type="Pfam" id="PF26544">
    <property type="entry name" value="Mdm12"/>
    <property type="match status" value="1"/>
</dbReference>
<dbReference type="InterPro" id="IPR031468">
    <property type="entry name" value="SMP_LBD"/>
</dbReference>
<dbReference type="PANTHER" id="PTHR28204">
    <property type="entry name" value="MITOCHONDRIAL DISTRIBUTION AND MORPHOLOGY PROTEIN 12"/>
    <property type="match status" value="1"/>
</dbReference>
<evidence type="ECO:0000256" key="2">
    <source>
        <dbReference type="ARBA" id="ARBA00022448"/>
    </source>
</evidence>
<dbReference type="GO" id="GO:0015914">
    <property type="term" value="P:phospholipid transport"/>
    <property type="evidence" value="ECO:0007669"/>
    <property type="project" value="TreeGrafter"/>
</dbReference>
<organism evidence="10 11">
    <name type="scientific">Malassezia nana</name>
    <dbReference type="NCBI Taxonomy" id="180528"/>
    <lineage>
        <taxon>Eukaryota</taxon>
        <taxon>Fungi</taxon>
        <taxon>Dikarya</taxon>
        <taxon>Basidiomycota</taxon>
        <taxon>Ustilaginomycotina</taxon>
        <taxon>Malasseziomycetes</taxon>
        <taxon>Malasseziales</taxon>
        <taxon>Malasseziaceae</taxon>
        <taxon>Malassezia</taxon>
    </lineage>
</organism>
<dbReference type="GO" id="GO:0032865">
    <property type="term" value="C:ERMES complex"/>
    <property type="evidence" value="ECO:0007669"/>
    <property type="project" value="InterPro"/>
</dbReference>
<feature type="domain" description="SMP-LTD" evidence="9">
    <location>
        <begin position="1"/>
        <end position="294"/>
    </location>
</feature>
<evidence type="ECO:0000256" key="4">
    <source>
        <dbReference type="ARBA" id="ARBA00022824"/>
    </source>
</evidence>
<comment type="subcellular location">
    <subcellularLocation>
        <location evidence="1">Membrane</location>
    </subcellularLocation>
</comment>
<dbReference type="GO" id="GO:0007005">
    <property type="term" value="P:mitochondrion organization"/>
    <property type="evidence" value="ECO:0007669"/>
    <property type="project" value="InterPro"/>
</dbReference>
<evidence type="ECO:0000259" key="9">
    <source>
        <dbReference type="PROSITE" id="PS51847"/>
    </source>
</evidence>
<keyword evidence="2" id="KW-0813">Transport</keyword>
<evidence type="ECO:0000313" key="11">
    <source>
        <dbReference type="Proteomes" id="UP001213623"/>
    </source>
</evidence>
<dbReference type="GO" id="GO:1990456">
    <property type="term" value="P:mitochondrion-endoplasmic reticulum membrane tethering"/>
    <property type="evidence" value="ECO:0007669"/>
    <property type="project" value="TreeGrafter"/>
</dbReference>
<keyword evidence="11" id="KW-1185">Reference proteome</keyword>
<accession>A0AAF0EQF1</accession>
<dbReference type="EMBL" id="CP119894">
    <property type="protein sequence ID" value="WFD26896.1"/>
    <property type="molecule type" value="Genomic_DNA"/>
</dbReference>
<protein>
    <submittedName>
        <fullName evidence="10">Mitochondrial distribution and morphology protein 12</fullName>
    </submittedName>
</protein>
<keyword evidence="7" id="KW-0496">Mitochondrion</keyword>
<dbReference type="PROSITE" id="PS51847">
    <property type="entry name" value="SMP"/>
    <property type="match status" value="1"/>
</dbReference>
<keyword evidence="4" id="KW-0256">Endoplasmic reticulum</keyword>
<evidence type="ECO:0000313" key="10">
    <source>
        <dbReference type="EMBL" id="WFD26896.1"/>
    </source>
</evidence>
<evidence type="ECO:0000256" key="1">
    <source>
        <dbReference type="ARBA" id="ARBA00004370"/>
    </source>
</evidence>
<proteinExistence type="predicted"/>
<sequence>MSFDVAWAELAPSLVDGVRARLNERLCDMTLPSYLGPTRIESLDLGTDAPDVQVVHVGDVWREFREATTPRHDLRTCTPPRASSLPARMPMRLRTFRQYDEDEMPTSVLSDAESFITEMDDSLYRESDTESDRATTLADESLHADSDVPSLQLHFSVQWLTSTLRLGVRTSLQIHHADSTVMSLPITLVVTGLELFAQVMVAIDGAAPCLHISLCEPSPAPCAPDGLRADHDPRMRSRHQGDRILPYLAIESQIGEPSKHVLENVGKVERFLTHLLRQLLEAELVYPHFYTLYL</sequence>
<evidence type="ECO:0000256" key="5">
    <source>
        <dbReference type="ARBA" id="ARBA00023055"/>
    </source>
</evidence>
<keyword evidence="6" id="KW-0446">Lipid-binding</keyword>
<keyword evidence="3" id="KW-1000">Mitochondrion outer membrane</keyword>
<dbReference type="CDD" id="cd21672">
    <property type="entry name" value="SMP_Mdm12"/>
    <property type="match status" value="1"/>
</dbReference>
<reference evidence="10" key="1">
    <citation type="submission" date="2023-03" db="EMBL/GenBank/DDBJ databases">
        <title>Mating type loci evolution in Malassezia.</title>
        <authorList>
            <person name="Coelho M.A."/>
        </authorList>
    </citation>
    <scope>NUCLEOTIDE SEQUENCE</scope>
    <source>
        <strain evidence="10">CBS 9557</strain>
    </source>
</reference>
<name>A0AAF0EQF1_9BASI</name>
<dbReference type="AlphaFoldDB" id="A0AAF0EQF1"/>
<evidence type="ECO:0000256" key="8">
    <source>
        <dbReference type="ARBA" id="ARBA00023136"/>
    </source>
</evidence>
<evidence type="ECO:0000256" key="7">
    <source>
        <dbReference type="ARBA" id="ARBA00023128"/>
    </source>
</evidence>
<dbReference type="GO" id="GO:0008289">
    <property type="term" value="F:lipid binding"/>
    <property type="evidence" value="ECO:0007669"/>
    <property type="project" value="UniProtKB-KW"/>
</dbReference>
<dbReference type="PANTHER" id="PTHR28204:SF1">
    <property type="entry name" value="MITOCHONDRIAL DISTRIBUTION AND MORPHOLOGY PROTEIN 12"/>
    <property type="match status" value="1"/>
</dbReference>
<gene>
    <name evidence="10" type="primary">MDM12_1</name>
    <name evidence="10" type="ORF">MNAN1_001885</name>
</gene>
<dbReference type="InterPro" id="IPR027532">
    <property type="entry name" value="Mdm12"/>
</dbReference>